<protein>
    <submittedName>
        <fullName evidence="1">Uncharacterized protein</fullName>
    </submittedName>
</protein>
<sequence>MFTYKIDHELELALPRPELDAEAIYQLVEKNRTEFAKWLPWANNIKSPKDEEKFLKDCLQKYGKGEMLLTIIWCNHKPVGTLTLNRFHASDKSTEIGY</sequence>
<dbReference type="Proteomes" id="UP001377804">
    <property type="component" value="Unassembled WGS sequence"/>
</dbReference>
<organism evidence="1 2">
    <name type="scientific">Holzapfeliella saturejae</name>
    <dbReference type="NCBI Taxonomy" id="3082953"/>
    <lineage>
        <taxon>Bacteria</taxon>
        <taxon>Bacillati</taxon>
        <taxon>Bacillota</taxon>
        <taxon>Bacilli</taxon>
        <taxon>Lactobacillales</taxon>
        <taxon>Lactobacillaceae</taxon>
        <taxon>Holzapfeliella</taxon>
    </lineage>
</organism>
<dbReference type="Gene3D" id="3.40.630.30">
    <property type="match status" value="1"/>
</dbReference>
<dbReference type="RefSeq" id="WP_339968457.1">
    <property type="nucleotide sequence ID" value="NZ_JAWMWG010000001.1"/>
</dbReference>
<proteinExistence type="predicted"/>
<accession>A0ABU8SEP3</accession>
<evidence type="ECO:0000313" key="2">
    <source>
        <dbReference type="Proteomes" id="UP001377804"/>
    </source>
</evidence>
<keyword evidence="2" id="KW-1185">Reference proteome</keyword>
<reference evidence="1 2" key="1">
    <citation type="submission" date="2023-10" db="EMBL/GenBank/DDBJ databases">
        <title>Holzapfeliella saturejae sp. nov. isolated from Satureja montana flowers.</title>
        <authorList>
            <person name="Alcantara C."/>
            <person name="Zuniga M."/>
            <person name="Landete J.M."/>
            <person name="Monedero V."/>
        </authorList>
    </citation>
    <scope>NUCLEOTIDE SEQUENCE [LARGE SCALE GENOMIC DNA]</scope>
    <source>
        <strain evidence="1 2">He02</strain>
    </source>
</reference>
<dbReference type="EMBL" id="JAWMWG010000001">
    <property type="protein sequence ID" value="MEJ6347860.1"/>
    <property type="molecule type" value="Genomic_DNA"/>
</dbReference>
<gene>
    <name evidence="1" type="ORF">R4Y45_01280</name>
</gene>
<name>A0ABU8SEP3_9LACO</name>
<evidence type="ECO:0000313" key="1">
    <source>
        <dbReference type="EMBL" id="MEJ6347860.1"/>
    </source>
</evidence>
<dbReference type="SUPFAM" id="SSF55729">
    <property type="entry name" value="Acyl-CoA N-acyltransferases (Nat)"/>
    <property type="match status" value="1"/>
</dbReference>
<dbReference type="InterPro" id="IPR016181">
    <property type="entry name" value="Acyl_CoA_acyltransferase"/>
</dbReference>
<comment type="caution">
    <text evidence="1">The sequence shown here is derived from an EMBL/GenBank/DDBJ whole genome shotgun (WGS) entry which is preliminary data.</text>
</comment>